<dbReference type="Proteomes" id="UP000636709">
    <property type="component" value="Unassembled WGS sequence"/>
</dbReference>
<dbReference type="InterPro" id="IPR001357">
    <property type="entry name" value="BRCT_dom"/>
</dbReference>
<dbReference type="PANTHER" id="PTHR33115">
    <property type="entry name" value="ARM REPEAT SUPERFAMILY PROTEIN"/>
    <property type="match status" value="1"/>
</dbReference>
<keyword evidence="2" id="KW-0472">Membrane</keyword>
<reference evidence="4" key="1">
    <citation type="submission" date="2020-07" db="EMBL/GenBank/DDBJ databases">
        <title>Genome sequence and genetic diversity analysis of an under-domesticated orphan crop, white fonio (Digitaria exilis).</title>
        <authorList>
            <person name="Bennetzen J.L."/>
            <person name="Chen S."/>
            <person name="Ma X."/>
            <person name="Wang X."/>
            <person name="Yssel A.E.J."/>
            <person name="Chaluvadi S.R."/>
            <person name="Johnson M."/>
            <person name="Gangashetty P."/>
            <person name="Hamidou F."/>
            <person name="Sanogo M.D."/>
            <person name="Zwaenepoel A."/>
            <person name="Wallace J."/>
            <person name="Van De Peer Y."/>
            <person name="Van Deynze A."/>
        </authorList>
    </citation>
    <scope>NUCLEOTIDE SEQUENCE</scope>
    <source>
        <tissue evidence="4">Leaves</tissue>
    </source>
</reference>
<gene>
    <name evidence="4" type="ORF">HU200_033313</name>
</gene>
<accession>A0A835BS74</accession>
<dbReference type="Pfam" id="PF12738">
    <property type="entry name" value="PTCB-BRCT"/>
    <property type="match status" value="1"/>
</dbReference>
<feature type="transmembrane region" description="Helical" evidence="2">
    <location>
        <begin position="107"/>
        <end position="126"/>
    </location>
</feature>
<proteinExistence type="predicted"/>
<feature type="compositionally biased region" description="Polar residues" evidence="1">
    <location>
        <begin position="287"/>
        <end position="299"/>
    </location>
</feature>
<evidence type="ECO:0000313" key="4">
    <source>
        <dbReference type="EMBL" id="KAF8701979.1"/>
    </source>
</evidence>
<keyword evidence="2" id="KW-1133">Transmembrane helix</keyword>
<feature type="region of interest" description="Disordered" evidence="1">
    <location>
        <begin position="276"/>
        <end position="299"/>
    </location>
</feature>
<comment type="caution">
    <text evidence="4">The sequence shown here is derived from an EMBL/GenBank/DDBJ whole genome shotgun (WGS) entry which is preliminary data.</text>
</comment>
<evidence type="ECO:0000259" key="3">
    <source>
        <dbReference type="PROSITE" id="PS50172"/>
    </source>
</evidence>
<feature type="domain" description="BRCT" evidence="3">
    <location>
        <begin position="235"/>
        <end position="270"/>
    </location>
</feature>
<dbReference type="AlphaFoldDB" id="A0A835BS74"/>
<dbReference type="Gene3D" id="3.40.50.10190">
    <property type="entry name" value="BRCT domain"/>
    <property type="match status" value="1"/>
</dbReference>
<dbReference type="InterPro" id="IPR036420">
    <property type="entry name" value="BRCT_dom_sf"/>
</dbReference>
<organism evidence="4 5">
    <name type="scientific">Digitaria exilis</name>
    <dbReference type="NCBI Taxonomy" id="1010633"/>
    <lineage>
        <taxon>Eukaryota</taxon>
        <taxon>Viridiplantae</taxon>
        <taxon>Streptophyta</taxon>
        <taxon>Embryophyta</taxon>
        <taxon>Tracheophyta</taxon>
        <taxon>Spermatophyta</taxon>
        <taxon>Magnoliopsida</taxon>
        <taxon>Liliopsida</taxon>
        <taxon>Poales</taxon>
        <taxon>Poaceae</taxon>
        <taxon>PACMAD clade</taxon>
        <taxon>Panicoideae</taxon>
        <taxon>Panicodae</taxon>
        <taxon>Paniceae</taxon>
        <taxon>Anthephorinae</taxon>
        <taxon>Digitaria</taxon>
    </lineage>
</organism>
<dbReference type="EMBL" id="JACEFO010001795">
    <property type="protein sequence ID" value="KAF8701979.1"/>
    <property type="molecule type" value="Genomic_DNA"/>
</dbReference>
<feature type="transmembrane region" description="Helical" evidence="2">
    <location>
        <begin position="41"/>
        <end position="63"/>
    </location>
</feature>
<dbReference type="PROSITE" id="PS50172">
    <property type="entry name" value="BRCT"/>
    <property type="match status" value="1"/>
</dbReference>
<evidence type="ECO:0000256" key="1">
    <source>
        <dbReference type="SAM" id="MobiDB-lite"/>
    </source>
</evidence>
<dbReference type="OrthoDB" id="694583at2759"/>
<name>A0A835BS74_9POAL</name>
<keyword evidence="2" id="KW-0812">Transmembrane</keyword>
<feature type="transmembrane region" description="Helical" evidence="2">
    <location>
        <begin position="70"/>
        <end position="87"/>
    </location>
</feature>
<evidence type="ECO:0000256" key="2">
    <source>
        <dbReference type="SAM" id="Phobius"/>
    </source>
</evidence>
<dbReference type="PANTHER" id="PTHR33115:SF78">
    <property type="match status" value="1"/>
</dbReference>
<dbReference type="SUPFAM" id="SSF52113">
    <property type="entry name" value="BRCT domain"/>
    <property type="match status" value="1"/>
</dbReference>
<sequence>MGFQKSRLPWLRVFNVSPKRRLKNVRDSLMGFMVSMFHSKAGSGALVALVAAAVLQVMVVVVLMFPLGAVYVLGLYISTGISLWRLIQRDYGATEGDPNTANLTPALNILYLLPLVHGVLLYYRAIFFVSNRDKTMAGCEKDPSFARGRNLITYAVDLMAITSHESYLSGLRILDMLLGRCSYKPRDHTMVEQRPQLWRITAKVLLESVSGTQVIWKLLRTLEQRVKVCWRLEGKKYDIAKKLRTRVVSHRWFLECLREGRRLPEGPYLMQRTTLKQKGERNDLTESDSLSDSINESQNMDTLSIGARRKFTKTNKSSSSSLRQSTLHFSMYGYGETSRYEPDRREELENVDLRENSASLPPCDLSGQEPPFCTQEQINKWSLGRLPGGKSQHAPFVKPVSHGSFGVSGLKSSGGHNAYPPLCGLGKEPATSAIAGNLRSFFYAAMSAGLSGYTRTALILH</sequence>
<keyword evidence="5" id="KW-1185">Reference proteome</keyword>
<protein>
    <recommendedName>
        <fullName evidence="3">BRCT domain-containing protein</fullName>
    </recommendedName>
</protein>
<evidence type="ECO:0000313" key="5">
    <source>
        <dbReference type="Proteomes" id="UP000636709"/>
    </source>
</evidence>